<name>A0ABD5YHN4_9EURY</name>
<dbReference type="PROSITE" id="PS50109">
    <property type="entry name" value="HIS_KIN"/>
    <property type="match status" value="1"/>
</dbReference>
<feature type="domain" description="PAC" evidence="9">
    <location>
        <begin position="196"/>
        <end position="246"/>
    </location>
</feature>
<dbReference type="SUPFAM" id="SSF55785">
    <property type="entry name" value="PYP-like sensor domain (PAS domain)"/>
    <property type="match status" value="3"/>
</dbReference>
<dbReference type="GO" id="GO:0004673">
    <property type="term" value="F:protein histidine kinase activity"/>
    <property type="evidence" value="ECO:0007669"/>
    <property type="project" value="UniProtKB-EC"/>
</dbReference>
<evidence type="ECO:0000259" key="9">
    <source>
        <dbReference type="PROSITE" id="PS50113"/>
    </source>
</evidence>
<dbReference type="GO" id="GO:0000160">
    <property type="term" value="P:phosphorelay signal transduction system"/>
    <property type="evidence" value="ECO:0007669"/>
    <property type="project" value="UniProtKB-KW"/>
</dbReference>
<dbReference type="PROSITE" id="PS50113">
    <property type="entry name" value="PAC"/>
    <property type="match status" value="2"/>
</dbReference>
<evidence type="ECO:0000256" key="4">
    <source>
        <dbReference type="ARBA" id="ARBA00022679"/>
    </source>
</evidence>
<dbReference type="EC" id="2.7.13.3" evidence="2"/>
<dbReference type="Gene3D" id="3.30.450.20">
    <property type="entry name" value="PAS domain"/>
    <property type="match status" value="3"/>
</dbReference>
<organism evidence="10 11">
    <name type="scientific">Halorubrum yunnanense</name>
    <dbReference type="NCBI Taxonomy" id="1526162"/>
    <lineage>
        <taxon>Archaea</taxon>
        <taxon>Methanobacteriati</taxon>
        <taxon>Methanobacteriota</taxon>
        <taxon>Stenosarchaea group</taxon>
        <taxon>Halobacteria</taxon>
        <taxon>Halobacteriales</taxon>
        <taxon>Haloferacaceae</taxon>
        <taxon>Halorubrum</taxon>
    </lineage>
</organism>
<dbReference type="Pfam" id="PF00512">
    <property type="entry name" value="HisKA"/>
    <property type="match status" value="1"/>
</dbReference>
<gene>
    <name evidence="10" type="ORF">ACFQMK_12030</name>
</gene>
<evidence type="ECO:0000256" key="6">
    <source>
        <dbReference type="ARBA" id="ARBA00023012"/>
    </source>
</evidence>
<dbReference type="Pfam" id="PF08447">
    <property type="entry name" value="PAS_3"/>
    <property type="match status" value="1"/>
</dbReference>
<dbReference type="InterPro" id="IPR003594">
    <property type="entry name" value="HATPase_dom"/>
</dbReference>
<evidence type="ECO:0000256" key="3">
    <source>
        <dbReference type="ARBA" id="ARBA00022553"/>
    </source>
</evidence>
<dbReference type="SUPFAM" id="SSF47384">
    <property type="entry name" value="Homodimeric domain of signal transducing histidine kinase"/>
    <property type="match status" value="1"/>
</dbReference>
<dbReference type="Pfam" id="PF13426">
    <property type="entry name" value="PAS_9"/>
    <property type="match status" value="1"/>
</dbReference>
<dbReference type="Gene3D" id="2.10.70.100">
    <property type="match status" value="1"/>
</dbReference>
<dbReference type="Pfam" id="PF08448">
    <property type="entry name" value="PAS_4"/>
    <property type="match status" value="1"/>
</dbReference>
<dbReference type="SMART" id="SM00388">
    <property type="entry name" value="HisKA"/>
    <property type="match status" value="1"/>
</dbReference>
<dbReference type="InterPro" id="IPR003018">
    <property type="entry name" value="GAF"/>
</dbReference>
<dbReference type="CDD" id="cd00082">
    <property type="entry name" value="HisKA"/>
    <property type="match status" value="1"/>
</dbReference>
<keyword evidence="3" id="KW-0597">Phosphoprotein</keyword>
<dbReference type="Gene3D" id="3.30.450.40">
    <property type="match status" value="1"/>
</dbReference>
<feature type="domain" description="Histidine kinase" evidence="7">
    <location>
        <begin position="544"/>
        <end position="746"/>
    </location>
</feature>
<dbReference type="EMBL" id="JBHSZZ010000052">
    <property type="protein sequence ID" value="MFC7187601.1"/>
    <property type="molecule type" value="Genomic_DNA"/>
</dbReference>
<dbReference type="InterPro" id="IPR000700">
    <property type="entry name" value="PAS-assoc_C"/>
</dbReference>
<dbReference type="CDD" id="cd00075">
    <property type="entry name" value="HATPase"/>
    <property type="match status" value="1"/>
</dbReference>
<dbReference type="InterPro" id="IPR005467">
    <property type="entry name" value="His_kinase_dom"/>
</dbReference>
<evidence type="ECO:0000256" key="5">
    <source>
        <dbReference type="ARBA" id="ARBA00022777"/>
    </source>
</evidence>
<dbReference type="InterPro" id="IPR013655">
    <property type="entry name" value="PAS_fold_3"/>
</dbReference>
<evidence type="ECO:0000313" key="11">
    <source>
        <dbReference type="Proteomes" id="UP001596390"/>
    </source>
</evidence>
<dbReference type="PROSITE" id="PS50112">
    <property type="entry name" value="PAS"/>
    <property type="match status" value="1"/>
</dbReference>
<dbReference type="InterPro" id="IPR050736">
    <property type="entry name" value="Sensor_HK_Regulatory"/>
</dbReference>
<evidence type="ECO:0000256" key="2">
    <source>
        <dbReference type="ARBA" id="ARBA00012438"/>
    </source>
</evidence>
<dbReference type="AlphaFoldDB" id="A0ABD5YHN4"/>
<dbReference type="InterPro" id="IPR013656">
    <property type="entry name" value="PAS_4"/>
</dbReference>
<dbReference type="PRINTS" id="PR00344">
    <property type="entry name" value="BCTRLSENSOR"/>
</dbReference>
<protein>
    <recommendedName>
        <fullName evidence="2">histidine kinase</fullName>
        <ecNumber evidence="2">2.7.13.3</ecNumber>
    </recommendedName>
</protein>
<reference evidence="10 11" key="1">
    <citation type="journal article" date="2019" name="Int. J. Syst. Evol. Microbiol.">
        <title>The Global Catalogue of Microorganisms (GCM) 10K type strain sequencing project: providing services to taxonomists for standard genome sequencing and annotation.</title>
        <authorList>
            <consortium name="The Broad Institute Genomics Platform"/>
            <consortium name="The Broad Institute Genome Sequencing Center for Infectious Disease"/>
            <person name="Wu L."/>
            <person name="Ma J."/>
        </authorList>
    </citation>
    <scope>NUCLEOTIDE SEQUENCE [LARGE SCALE GENOMIC DNA]</scope>
    <source>
        <strain evidence="10 11">Q85</strain>
    </source>
</reference>
<keyword evidence="11" id="KW-1185">Reference proteome</keyword>
<dbReference type="RefSeq" id="WP_267665002.1">
    <property type="nucleotide sequence ID" value="NZ_JAODIX010000052.1"/>
</dbReference>
<evidence type="ECO:0000259" key="7">
    <source>
        <dbReference type="PROSITE" id="PS50109"/>
    </source>
</evidence>
<dbReference type="SMART" id="SM00387">
    <property type="entry name" value="HATPase_c"/>
    <property type="match status" value="1"/>
</dbReference>
<accession>A0ABD5YHN4</accession>
<dbReference type="Pfam" id="PF02518">
    <property type="entry name" value="HATPase_c"/>
    <property type="match status" value="1"/>
</dbReference>
<dbReference type="PANTHER" id="PTHR43711">
    <property type="entry name" value="TWO-COMPONENT HISTIDINE KINASE"/>
    <property type="match status" value="1"/>
</dbReference>
<keyword evidence="4" id="KW-0808">Transferase</keyword>
<sequence>MSARDETGEESIYRRTLDRVTDAVVAVDTEYRFRYLNRTAAELLASDASALLGELIWDAFPGAEGTVAQDRIEAALETQRETGYERYNDSLDRWFEVRVFPDEEGLSILFTDVTERREREERLKRYEWMVENLPVAVAQSEPSLDGELVYVNDGLVEMFDMETKEAAERYSVADLHVDPAASERLGERLRATGEVEDREIELATADGERFWGSVTATVDAVNGDEYVTGVVQDISERKEYERKLEDLHDATREMVAAATPEAVADIVTDTSVRSLGYRMSGVHRYEESVDGLAPESVSEASQALVGEVPTLNEGIAWDAFRAGEMRVYNDIREADQVFNDETGFQSEIAVPIGDYGVFIASAERTDAFPENDVALINVLINNATTVIRQIRTEQTLRERERELTRNRDFLEQTARVAKLGGWEVDLRTDTVDWTEQVYDIHGVPVGQTPSVAEAIDAYHPKDKSAMREAWERLVADGEPYDLELRIITQSNDVRWVRTVGIPEHDDDGDEVVAARGIFQDITENKRRERELEQQNERLDEFASVISHDLQNPLNVAQGRTELLRQADDGTLTNHLTPLADSLDRMETIINDTLTLARKGRTVGEMSEVRVADLAGSCWGGVSTGSAALDVVDEFAVRGDRSRLKHVFENLFRNSVEHGRSGDGDGVERGGDDVTVRVGRADEAAMYVEDDGAGIPPDERDAIFEPGYTTATDGTGFGLAIVRRVAEAHGWEVSVTDAEGGGARFEFDNVRFAGRE</sequence>
<dbReference type="SMART" id="SM00086">
    <property type="entry name" value="PAC"/>
    <property type="match status" value="2"/>
</dbReference>
<dbReference type="Gene3D" id="1.10.287.130">
    <property type="match status" value="1"/>
</dbReference>
<dbReference type="InterPro" id="IPR029016">
    <property type="entry name" value="GAF-like_dom_sf"/>
</dbReference>
<feature type="domain" description="PAC" evidence="9">
    <location>
        <begin position="480"/>
        <end position="533"/>
    </location>
</feature>
<feature type="domain" description="PAS" evidence="8">
    <location>
        <begin position="9"/>
        <end position="79"/>
    </location>
</feature>
<dbReference type="CDD" id="cd00130">
    <property type="entry name" value="PAS"/>
    <property type="match status" value="3"/>
</dbReference>
<dbReference type="InterPro" id="IPR036890">
    <property type="entry name" value="HATPase_C_sf"/>
</dbReference>
<dbReference type="Gene3D" id="3.30.565.10">
    <property type="entry name" value="Histidine kinase-like ATPase, C-terminal domain"/>
    <property type="match status" value="1"/>
</dbReference>
<dbReference type="InterPro" id="IPR035965">
    <property type="entry name" value="PAS-like_dom_sf"/>
</dbReference>
<dbReference type="InterPro" id="IPR003661">
    <property type="entry name" value="HisK_dim/P_dom"/>
</dbReference>
<evidence type="ECO:0000256" key="1">
    <source>
        <dbReference type="ARBA" id="ARBA00000085"/>
    </source>
</evidence>
<evidence type="ECO:0000259" key="8">
    <source>
        <dbReference type="PROSITE" id="PS50112"/>
    </source>
</evidence>
<comment type="caution">
    <text evidence="10">The sequence shown here is derived from an EMBL/GenBank/DDBJ whole genome shotgun (WGS) entry which is preliminary data.</text>
</comment>
<dbReference type="InterPro" id="IPR001610">
    <property type="entry name" value="PAC"/>
</dbReference>
<keyword evidence="5" id="KW-0418">Kinase</keyword>
<dbReference type="SMART" id="SM00091">
    <property type="entry name" value="PAS"/>
    <property type="match status" value="2"/>
</dbReference>
<dbReference type="Pfam" id="PF13185">
    <property type="entry name" value="GAF_2"/>
    <property type="match status" value="1"/>
</dbReference>
<evidence type="ECO:0000313" key="10">
    <source>
        <dbReference type="EMBL" id="MFC7187601.1"/>
    </source>
</evidence>
<dbReference type="InterPro" id="IPR004358">
    <property type="entry name" value="Sig_transdc_His_kin-like_C"/>
</dbReference>
<dbReference type="Proteomes" id="UP001596390">
    <property type="component" value="Unassembled WGS sequence"/>
</dbReference>
<dbReference type="InterPro" id="IPR036097">
    <property type="entry name" value="HisK_dim/P_sf"/>
</dbReference>
<dbReference type="SUPFAM" id="SSF55781">
    <property type="entry name" value="GAF domain-like"/>
    <property type="match status" value="1"/>
</dbReference>
<proteinExistence type="predicted"/>
<keyword evidence="6" id="KW-0902">Two-component regulatory system</keyword>
<dbReference type="NCBIfam" id="TIGR00229">
    <property type="entry name" value="sensory_box"/>
    <property type="match status" value="2"/>
</dbReference>
<comment type="catalytic activity">
    <reaction evidence="1">
        <text>ATP + protein L-histidine = ADP + protein N-phospho-L-histidine.</text>
        <dbReference type="EC" id="2.7.13.3"/>
    </reaction>
</comment>
<dbReference type="SUPFAM" id="SSF55874">
    <property type="entry name" value="ATPase domain of HSP90 chaperone/DNA topoisomerase II/histidine kinase"/>
    <property type="match status" value="1"/>
</dbReference>
<dbReference type="PANTHER" id="PTHR43711:SF1">
    <property type="entry name" value="HISTIDINE KINASE 1"/>
    <property type="match status" value="1"/>
</dbReference>
<dbReference type="InterPro" id="IPR000014">
    <property type="entry name" value="PAS"/>
</dbReference>